<feature type="region of interest" description="Disordered" evidence="1">
    <location>
        <begin position="96"/>
        <end position="115"/>
    </location>
</feature>
<evidence type="ECO:0000313" key="3">
    <source>
        <dbReference type="EMBL" id="GAA32211.2"/>
    </source>
</evidence>
<evidence type="ECO:0000313" key="4">
    <source>
        <dbReference type="Proteomes" id="UP000008909"/>
    </source>
</evidence>
<feature type="compositionally biased region" description="Acidic residues" evidence="1">
    <location>
        <begin position="102"/>
        <end position="115"/>
    </location>
</feature>
<feature type="region of interest" description="Disordered" evidence="1">
    <location>
        <begin position="15"/>
        <end position="38"/>
    </location>
</feature>
<dbReference type="Gene3D" id="6.10.280.150">
    <property type="match status" value="1"/>
</dbReference>
<feature type="domain" description="WH2" evidence="2">
    <location>
        <begin position="38"/>
        <end position="55"/>
    </location>
</feature>
<sequence length="115" mass="12761">MFDTPTTGVDTVVTNKMGQLNIGPKDSKPKEPIVPQGPPQDLLSAIRAGLTLRKVTDRPISKANGEKFTRNMSVLSLGNKPNDVQAIYEAVRRRRECMENNSTDDENTESSDWDD</sequence>
<organism evidence="3 4">
    <name type="scientific">Clonorchis sinensis</name>
    <name type="common">Chinese liver fluke</name>
    <dbReference type="NCBI Taxonomy" id="79923"/>
    <lineage>
        <taxon>Eukaryota</taxon>
        <taxon>Metazoa</taxon>
        <taxon>Spiralia</taxon>
        <taxon>Lophotrochozoa</taxon>
        <taxon>Platyhelminthes</taxon>
        <taxon>Trematoda</taxon>
        <taxon>Digenea</taxon>
        <taxon>Opisthorchiida</taxon>
        <taxon>Opisthorchiata</taxon>
        <taxon>Opisthorchiidae</taxon>
        <taxon>Clonorchis</taxon>
    </lineage>
</organism>
<dbReference type="AlphaFoldDB" id="H2KTM8"/>
<evidence type="ECO:0000259" key="2">
    <source>
        <dbReference type="PROSITE" id="PS51082"/>
    </source>
</evidence>
<name>H2KTM8_CLOSI</name>
<keyword evidence="4" id="KW-1185">Reference proteome</keyword>
<dbReference type="PROSITE" id="PS51082">
    <property type="entry name" value="WH2"/>
    <property type="match status" value="1"/>
</dbReference>
<gene>
    <name evidence="3" type="ORF">CLF_105264</name>
</gene>
<evidence type="ECO:0000256" key="1">
    <source>
        <dbReference type="SAM" id="MobiDB-lite"/>
    </source>
</evidence>
<dbReference type="Proteomes" id="UP000008909">
    <property type="component" value="Unassembled WGS sequence"/>
</dbReference>
<reference evidence="3" key="1">
    <citation type="journal article" date="2011" name="Genome Biol.">
        <title>The draft genome of the carcinogenic human liver fluke Clonorchis sinensis.</title>
        <authorList>
            <person name="Wang X."/>
            <person name="Chen W."/>
            <person name="Huang Y."/>
            <person name="Sun J."/>
            <person name="Men J."/>
            <person name="Liu H."/>
            <person name="Luo F."/>
            <person name="Guo L."/>
            <person name="Lv X."/>
            <person name="Deng C."/>
            <person name="Zhou C."/>
            <person name="Fan Y."/>
            <person name="Li X."/>
            <person name="Huang L."/>
            <person name="Hu Y."/>
            <person name="Liang C."/>
            <person name="Hu X."/>
            <person name="Xu J."/>
            <person name="Yu X."/>
        </authorList>
    </citation>
    <scope>NUCLEOTIDE SEQUENCE [LARGE SCALE GENOMIC DNA]</scope>
    <source>
        <strain evidence="3">Henan</strain>
    </source>
</reference>
<protein>
    <recommendedName>
        <fullName evidence="2">WH2 domain-containing protein</fullName>
    </recommendedName>
</protein>
<proteinExistence type="predicted"/>
<dbReference type="EMBL" id="DF143918">
    <property type="protein sequence ID" value="GAA32211.2"/>
    <property type="molecule type" value="Genomic_DNA"/>
</dbReference>
<accession>H2KTM8</accession>
<dbReference type="GO" id="GO:0003779">
    <property type="term" value="F:actin binding"/>
    <property type="evidence" value="ECO:0007669"/>
    <property type="project" value="InterPro"/>
</dbReference>
<dbReference type="InterPro" id="IPR003124">
    <property type="entry name" value="WH2_dom"/>
</dbReference>